<dbReference type="PANTHER" id="PTHR37302:SF1">
    <property type="entry name" value="PROTEIN DINB"/>
    <property type="match status" value="1"/>
</dbReference>
<protein>
    <recommendedName>
        <fullName evidence="5">Damage-inducible protein DinB</fullName>
    </recommendedName>
</protein>
<dbReference type="EMBL" id="CAJOBE010015753">
    <property type="protein sequence ID" value="CAF4193127.1"/>
    <property type="molecule type" value="Genomic_DNA"/>
</dbReference>
<evidence type="ECO:0000256" key="1">
    <source>
        <dbReference type="ARBA" id="ARBA00022723"/>
    </source>
</evidence>
<dbReference type="PANTHER" id="PTHR37302">
    <property type="entry name" value="SLR1116 PROTEIN"/>
    <property type="match status" value="1"/>
</dbReference>
<keyword evidence="1" id="KW-0479">Metal-binding</keyword>
<reference evidence="2" key="1">
    <citation type="submission" date="2021-02" db="EMBL/GenBank/DDBJ databases">
        <authorList>
            <person name="Nowell W R."/>
        </authorList>
    </citation>
    <scope>NUCLEOTIDE SEQUENCE</scope>
</reference>
<dbReference type="InterPro" id="IPR007837">
    <property type="entry name" value="DinB"/>
</dbReference>
<evidence type="ECO:0000313" key="3">
    <source>
        <dbReference type="EMBL" id="CAF4193127.1"/>
    </source>
</evidence>
<dbReference type="Proteomes" id="UP000663889">
    <property type="component" value="Unassembled WGS sequence"/>
</dbReference>
<gene>
    <name evidence="3" type="ORF">FNK824_LOCUS35859</name>
    <name evidence="2" type="ORF">SEV965_LOCUS38071</name>
</gene>
<sequence length="151" mass="17941">MAIYNRWAFRQLYNKLEEHIFDENYRANSGLFFRSIHGTVVHLLLSTNEWVQAITDRKDLYQPIFIECDRWIDYIKELNLESLMMEETFPYFDTKGMKIERNRAEALDHMFNHNTHHRGQITAAITKHGGYDASPVLDLVAMPKDEYNIIN</sequence>
<dbReference type="InterPro" id="IPR034660">
    <property type="entry name" value="DinB/YfiT-like"/>
</dbReference>
<dbReference type="Pfam" id="PF05163">
    <property type="entry name" value="DinB"/>
    <property type="match status" value="1"/>
</dbReference>
<evidence type="ECO:0000313" key="4">
    <source>
        <dbReference type="Proteomes" id="UP000663889"/>
    </source>
</evidence>
<dbReference type="Proteomes" id="UP000663874">
    <property type="component" value="Unassembled WGS sequence"/>
</dbReference>
<dbReference type="AlphaFoldDB" id="A0A815WBV7"/>
<proteinExistence type="predicted"/>
<name>A0A815WBV7_9BILA</name>
<dbReference type="EMBL" id="CAJNOU010008700">
    <property type="protein sequence ID" value="CAF1540025.1"/>
    <property type="molecule type" value="Genomic_DNA"/>
</dbReference>
<evidence type="ECO:0000313" key="2">
    <source>
        <dbReference type="EMBL" id="CAF1540025.1"/>
    </source>
</evidence>
<dbReference type="Gene3D" id="1.20.120.450">
    <property type="entry name" value="dinb family like domain"/>
    <property type="match status" value="1"/>
</dbReference>
<dbReference type="GO" id="GO:0046872">
    <property type="term" value="F:metal ion binding"/>
    <property type="evidence" value="ECO:0007669"/>
    <property type="project" value="UniProtKB-KW"/>
</dbReference>
<evidence type="ECO:0008006" key="5">
    <source>
        <dbReference type="Google" id="ProtNLM"/>
    </source>
</evidence>
<accession>A0A815WBV7</accession>
<organism evidence="2 4">
    <name type="scientific">Rotaria sordida</name>
    <dbReference type="NCBI Taxonomy" id="392033"/>
    <lineage>
        <taxon>Eukaryota</taxon>
        <taxon>Metazoa</taxon>
        <taxon>Spiralia</taxon>
        <taxon>Gnathifera</taxon>
        <taxon>Rotifera</taxon>
        <taxon>Eurotatoria</taxon>
        <taxon>Bdelloidea</taxon>
        <taxon>Philodinida</taxon>
        <taxon>Philodinidae</taxon>
        <taxon>Rotaria</taxon>
    </lineage>
</organism>
<dbReference type="SUPFAM" id="SSF109854">
    <property type="entry name" value="DinB/YfiT-like putative metalloenzymes"/>
    <property type="match status" value="1"/>
</dbReference>
<comment type="caution">
    <text evidence="2">The sequence shown here is derived from an EMBL/GenBank/DDBJ whole genome shotgun (WGS) entry which is preliminary data.</text>
</comment>